<dbReference type="InterPro" id="IPR010541">
    <property type="entry name" value="Prp3_C"/>
</dbReference>
<comment type="subcellular location">
    <subcellularLocation>
        <location evidence="1">Cytoplasm</location>
    </subcellularLocation>
</comment>
<dbReference type="PANTHER" id="PTHR15628">
    <property type="entry name" value="RWD DOMAIN-CONTAINING PROTEIN 3"/>
    <property type="match status" value="1"/>
</dbReference>
<dbReference type="PANTHER" id="PTHR15628:SF1">
    <property type="entry name" value="RWD DOMAIN-CONTAINING PROTEIN 3"/>
    <property type="match status" value="1"/>
</dbReference>
<feature type="domain" description="Small nuclear ribonucleoprotein Prp3 C-terminal" evidence="3">
    <location>
        <begin position="8"/>
        <end position="118"/>
    </location>
</feature>
<reference evidence="5" key="1">
    <citation type="submission" date="2025-08" db="UniProtKB">
        <authorList>
            <consortium name="RefSeq"/>
        </authorList>
    </citation>
    <scope>IDENTIFICATION</scope>
    <source>
        <tissue evidence="5">Whole sample</tissue>
    </source>
</reference>
<dbReference type="Proteomes" id="UP000694844">
    <property type="component" value="Chromosome 2"/>
</dbReference>
<evidence type="ECO:0000313" key="5">
    <source>
        <dbReference type="RefSeq" id="XP_022316650.1"/>
    </source>
</evidence>
<dbReference type="RefSeq" id="XP_022316650.1">
    <property type="nucleotide sequence ID" value="XM_022460942.1"/>
</dbReference>
<evidence type="ECO:0000259" key="3">
    <source>
        <dbReference type="Pfam" id="PF06544"/>
    </source>
</evidence>
<protein>
    <submittedName>
        <fullName evidence="5">RWD domain-containing protein 3-like</fullName>
    </submittedName>
</protein>
<evidence type="ECO:0000256" key="1">
    <source>
        <dbReference type="ARBA" id="ARBA00004496"/>
    </source>
</evidence>
<organism evidence="4 5">
    <name type="scientific">Crassostrea virginica</name>
    <name type="common">Eastern oyster</name>
    <dbReference type="NCBI Taxonomy" id="6565"/>
    <lineage>
        <taxon>Eukaryota</taxon>
        <taxon>Metazoa</taxon>
        <taxon>Spiralia</taxon>
        <taxon>Lophotrochozoa</taxon>
        <taxon>Mollusca</taxon>
        <taxon>Bivalvia</taxon>
        <taxon>Autobranchia</taxon>
        <taxon>Pteriomorphia</taxon>
        <taxon>Ostreida</taxon>
        <taxon>Ostreoidea</taxon>
        <taxon>Ostreidae</taxon>
        <taxon>Crassostrea</taxon>
    </lineage>
</organism>
<keyword evidence="2" id="KW-0963">Cytoplasm</keyword>
<dbReference type="GO" id="GO:1902073">
    <property type="term" value="P:positive regulation of hypoxia-inducible factor-1alpha signaling pathway"/>
    <property type="evidence" value="ECO:0007669"/>
    <property type="project" value="InterPro"/>
</dbReference>
<evidence type="ECO:0000313" key="4">
    <source>
        <dbReference type="Proteomes" id="UP000694844"/>
    </source>
</evidence>
<dbReference type="GO" id="GO:0005737">
    <property type="term" value="C:cytoplasm"/>
    <property type="evidence" value="ECO:0007669"/>
    <property type="project" value="UniProtKB-SubCell"/>
</dbReference>
<dbReference type="OrthoDB" id="167315at2759"/>
<dbReference type="Pfam" id="PF06544">
    <property type="entry name" value="Prp3_C"/>
    <property type="match status" value="1"/>
</dbReference>
<dbReference type="CDD" id="cd24164">
    <property type="entry name" value="RWDD3_C"/>
    <property type="match status" value="1"/>
</dbReference>
<sequence>MRSKARYTQTIQKWAGSLSLKGSLLFVGKLIFIVLQGHSSNIKEYIKLQRSSNVDVDSRGKKCKERMMSILHQGSHKERGEIRVILDSRFEEEGFTDFSVIECSSQPQVEDIFQRAELLPLYQEHILPVLTSSK</sequence>
<dbReference type="GeneID" id="111120212"/>
<dbReference type="InterPro" id="IPR038840">
    <property type="entry name" value="RWDD3"/>
</dbReference>
<dbReference type="KEGG" id="cvn:111120212"/>
<proteinExistence type="predicted"/>
<accession>A0A8B8CLJ4</accession>
<dbReference type="GO" id="GO:0033235">
    <property type="term" value="P:positive regulation of protein sumoylation"/>
    <property type="evidence" value="ECO:0007669"/>
    <property type="project" value="InterPro"/>
</dbReference>
<dbReference type="AlphaFoldDB" id="A0A8B8CLJ4"/>
<name>A0A8B8CLJ4_CRAVI</name>
<evidence type="ECO:0000256" key="2">
    <source>
        <dbReference type="ARBA" id="ARBA00022490"/>
    </source>
</evidence>
<keyword evidence="4" id="KW-1185">Reference proteome</keyword>
<gene>
    <name evidence="5" type="primary">LOC111120212</name>
</gene>